<dbReference type="GO" id="GO:0000287">
    <property type="term" value="F:magnesium ion binding"/>
    <property type="evidence" value="ECO:0007669"/>
    <property type="project" value="UniProtKB-UniRule"/>
</dbReference>
<keyword evidence="11" id="KW-0963">Cytoplasm</keyword>
<evidence type="ECO:0000256" key="6">
    <source>
        <dbReference type="ARBA" id="ARBA00022741"/>
    </source>
</evidence>
<feature type="binding site" evidence="11">
    <location>
        <position position="34"/>
    </location>
    <ligand>
        <name>substrate</name>
    </ligand>
</feature>
<keyword evidence="9 11" id="KW-0057">Aromatic amino acid biosynthesis</keyword>
<dbReference type="EMBL" id="ACLF03000003">
    <property type="protein sequence ID" value="EFQ83884.1"/>
    <property type="molecule type" value="Genomic_DNA"/>
</dbReference>
<feature type="binding site" evidence="11">
    <location>
        <position position="80"/>
    </location>
    <ligand>
        <name>substrate</name>
    </ligand>
</feature>
<dbReference type="PANTHER" id="PTHR21087:SF16">
    <property type="entry name" value="SHIKIMATE KINASE 1, CHLOROPLASTIC"/>
    <property type="match status" value="1"/>
</dbReference>
<dbReference type="InterPro" id="IPR031322">
    <property type="entry name" value="Shikimate/glucono_kinase"/>
</dbReference>
<feature type="binding site" evidence="11">
    <location>
        <begin position="12"/>
        <end position="17"/>
    </location>
    <ligand>
        <name>ATP</name>
        <dbReference type="ChEBI" id="CHEBI:30616"/>
    </ligand>
</feature>
<keyword evidence="8 11" id="KW-0067">ATP-binding</keyword>
<proteinExistence type="inferred from homology"/>
<comment type="catalytic activity">
    <reaction evidence="10 11">
        <text>shikimate + ATP = 3-phosphoshikimate + ADP + H(+)</text>
        <dbReference type="Rhea" id="RHEA:13121"/>
        <dbReference type="ChEBI" id="CHEBI:15378"/>
        <dbReference type="ChEBI" id="CHEBI:30616"/>
        <dbReference type="ChEBI" id="CHEBI:36208"/>
        <dbReference type="ChEBI" id="CHEBI:145989"/>
        <dbReference type="ChEBI" id="CHEBI:456216"/>
        <dbReference type="EC" id="2.7.1.71"/>
    </reaction>
</comment>
<dbReference type="GO" id="GO:0004765">
    <property type="term" value="F:shikimate kinase activity"/>
    <property type="evidence" value="ECO:0007669"/>
    <property type="project" value="UniProtKB-UniRule"/>
</dbReference>
<keyword evidence="5 11" id="KW-0808">Transferase</keyword>
<dbReference type="InterPro" id="IPR000623">
    <property type="entry name" value="Shikimate_kinase/TSH1"/>
</dbReference>
<comment type="subcellular location">
    <subcellularLocation>
        <location evidence="11">Cytoplasm</location>
    </subcellularLocation>
</comment>
<protein>
    <recommendedName>
        <fullName evidence="3 11">Shikimate kinase</fullName>
        <shortName evidence="11">SK</shortName>
        <ecNumber evidence="3 11">2.7.1.71</ecNumber>
    </recommendedName>
</protein>
<evidence type="ECO:0000313" key="12">
    <source>
        <dbReference type="EMBL" id="EFQ83884.1"/>
    </source>
</evidence>
<dbReference type="AlphaFoldDB" id="E2S9G0"/>
<dbReference type="InterPro" id="IPR027417">
    <property type="entry name" value="P-loop_NTPase"/>
</dbReference>
<dbReference type="Proteomes" id="UP000003111">
    <property type="component" value="Unassembled WGS sequence"/>
</dbReference>
<keyword evidence="13" id="KW-1185">Reference proteome</keyword>
<keyword evidence="11" id="KW-0479">Metal-binding</keyword>
<dbReference type="HOGENOM" id="CLU_057607_3_1_11"/>
<evidence type="ECO:0000313" key="13">
    <source>
        <dbReference type="Proteomes" id="UP000003111"/>
    </source>
</evidence>
<comment type="caution">
    <text evidence="11">Lacks conserved residue(s) required for the propagation of feature annotation.</text>
</comment>
<evidence type="ECO:0000256" key="10">
    <source>
        <dbReference type="ARBA" id="ARBA00048567"/>
    </source>
</evidence>
<dbReference type="CDD" id="cd00464">
    <property type="entry name" value="SK"/>
    <property type="match status" value="1"/>
</dbReference>
<evidence type="ECO:0000256" key="5">
    <source>
        <dbReference type="ARBA" id="ARBA00022679"/>
    </source>
</evidence>
<evidence type="ECO:0000256" key="2">
    <source>
        <dbReference type="ARBA" id="ARBA00006997"/>
    </source>
</evidence>
<dbReference type="PRINTS" id="PR01100">
    <property type="entry name" value="SHIKIMTKNASE"/>
</dbReference>
<evidence type="ECO:0000256" key="8">
    <source>
        <dbReference type="ARBA" id="ARBA00022840"/>
    </source>
</evidence>
<dbReference type="GO" id="GO:0009423">
    <property type="term" value="P:chorismate biosynthetic process"/>
    <property type="evidence" value="ECO:0007669"/>
    <property type="project" value="UniProtKB-UniRule"/>
</dbReference>
<evidence type="ECO:0000256" key="11">
    <source>
        <dbReference type="HAMAP-Rule" id="MF_00109"/>
    </source>
</evidence>
<dbReference type="UniPathway" id="UPA00053">
    <property type="reaction ID" value="UER00088"/>
</dbReference>
<dbReference type="OrthoDB" id="9800332at2"/>
<evidence type="ECO:0000256" key="4">
    <source>
        <dbReference type="ARBA" id="ARBA00022605"/>
    </source>
</evidence>
<reference evidence="12" key="1">
    <citation type="submission" date="2010-08" db="EMBL/GenBank/DDBJ databases">
        <authorList>
            <person name="Muzny D."/>
            <person name="Qin X."/>
            <person name="Buhay C."/>
            <person name="Dugan-Rocha S."/>
            <person name="Ding Y."/>
            <person name="Chen G."/>
            <person name="Hawes A."/>
            <person name="Holder M."/>
            <person name="Jhangiani S."/>
            <person name="Johnson A."/>
            <person name="Khan Z."/>
            <person name="Li Z."/>
            <person name="Liu W."/>
            <person name="Liu X."/>
            <person name="Perez L."/>
            <person name="Shen H."/>
            <person name="Wang Q."/>
            <person name="Watt J."/>
            <person name="Xi L."/>
            <person name="Xin Y."/>
            <person name="Zhou J."/>
            <person name="Deng J."/>
            <person name="Jiang H."/>
            <person name="Liu Y."/>
            <person name="Qu J."/>
            <person name="Song X.-Z."/>
            <person name="Zhang L."/>
            <person name="Villasana D."/>
            <person name="Johnson A."/>
            <person name="Liu J."/>
            <person name="Liyanage D."/>
            <person name="Lorensuhewa L."/>
            <person name="Robinson T."/>
            <person name="Song A."/>
            <person name="Song B.-B."/>
            <person name="Dinh H."/>
            <person name="Thornton R."/>
            <person name="Coyle M."/>
            <person name="Francisco L."/>
            <person name="Jackson L."/>
            <person name="Javaid M."/>
            <person name="Korchina V."/>
            <person name="Kovar C."/>
            <person name="Mata R."/>
            <person name="Mathew T."/>
            <person name="Ngo R."/>
            <person name="Nguyen L."/>
            <person name="Nguyen N."/>
            <person name="Okwuonu G."/>
            <person name="Ongeri F."/>
            <person name="Pham C."/>
            <person name="Simmons D."/>
            <person name="Wilczek-Boney K."/>
            <person name="Hale W."/>
            <person name="Jakkamsetti A."/>
            <person name="Pham P."/>
            <person name="Ruth R."/>
            <person name="San Lucas F."/>
            <person name="Warren J."/>
            <person name="Zhang J."/>
            <person name="Zhao Z."/>
            <person name="Zhou C."/>
            <person name="Zhu D."/>
            <person name="Lee S."/>
            <person name="Bess C."/>
            <person name="Blankenburg K."/>
            <person name="Forbes L."/>
            <person name="Fu Q."/>
            <person name="Gubbala S."/>
            <person name="Hirani K."/>
            <person name="Jayaseelan J.C."/>
            <person name="Lara F."/>
            <person name="Munidasa M."/>
            <person name="Palculict T."/>
            <person name="Patil S."/>
            <person name="Pu L.-L."/>
            <person name="Saada N."/>
            <person name="Tang L."/>
            <person name="Weissenberger G."/>
            <person name="Zhu Y."/>
            <person name="Hemphill L."/>
            <person name="Shang Y."/>
            <person name="Youmans B."/>
            <person name="Ayvaz T."/>
            <person name="Ross M."/>
            <person name="Santibanez J."/>
            <person name="Aqrawi P."/>
            <person name="Gross S."/>
            <person name="Joshi V."/>
            <person name="Fowler G."/>
            <person name="Nazareth L."/>
            <person name="Reid J."/>
            <person name="Worley K."/>
            <person name="Petrosino J."/>
            <person name="Highlander S."/>
            <person name="Gibbs R."/>
        </authorList>
    </citation>
    <scope>NUCLEOTIDE SEQUENCE [LARGE SCALE GENOMIC DNA]</scope>
    <source>
        <strain evidence="12">DSM 15272</strain>
    </source>
</reference>
<accession>E2S9G0</accession>
<comment type="similarity">
    <text evidence="2 11">Belongs to the shikimate kinase family.</text>
</comment>
<name>E2S9G0_9ACTN</name>
<evidence type="ECO:0000256" key="3">
    <source>
        <dbReference type="ARBA" id="ARBA00012154"/>
    </source>
</evidence>
<feature type="binding site" evidence="11">
    <location>
        <position position="117"/>
    </location>
    <ligand>
        <name>ATP</name>
        <dbReference type="ChEBI" id="CHEBI:30616"/>
    </ligand>
</feature>
<dbReference type="Pfam" id="PF01202">
    <property type="entry name" value="SKI"/>
    <property type="match status" value="1"/>
</dbReference>
<dbReference type="GO" id="GO:0008652">
    <property type="term" value="P:amino acid biosynthetic process"/>
    <property type="evidence" value="ECO:0007669"/>
    <property type="project" value="UniProtKB-KW"/>
</dbReference>
<keyword evidence="11" id="KW-0460">Magnesium</keyword>
<comment type="cofactor">
    <cofactor evidence="11">
        <name>Mg(2+)</name>
        <dbReference type="ChEBI" id="CHEBI:18420"/>
    </cofactor>
    <text evidence="11">Binds 1 Mg(2+) ion per subunit.</text>
</comment>
<evidence type="ECO:0000256" key="9">
    <source>
        <dbReference type="ARBA" id="ARBA00023141"/>
    </source>
</evidence>
<sequence>MSPVVVLVGPPGAGKTTVGAELARLSGTTLRDTDADVVTEAGRSVQEIFVDDGEPAFRAMEESAVQRALAEHDGVLALGGGAVLSRATRDRLRGQPVVFLDVGLAAAAGRVGMDSGRPLLLGNVRAQMKRLLDDRRPVYADVAVATVVTDHLSPAEVARQVWTLIEERR</sequence>
<feature type="binding site" evidence="11">
    <location>
        <position position="58"/>
    </location>
    <ligand>
        <name>substrate</name>
    </ligand>
</feature>
<dbReference type="InterPro" id="IPR023000">
    <property type="entry name" value="Shikimate_kinase_CS"/>
</dbReference>
<dbReference type="Gene3D" id="3.40.50.300">
    <property type="entry name" value="P-loop containing nucleotide triphosphate hydrolases"/>
    <property type="match status" value="1"/>
</dbReference>
<dbReference type="RefSeq" id="WP_007077622.1">
    <property type="nucleotide sequence ID" value="NZ_CM001024.1"/>
</dbReference>
<organism evidence="12 13">
    <name type="scientific">Aeromicrobium marinum DSM 15272</name>
    <dbReference type="NCBI Taxonomy" id="585531"/>
    <lineage>
        <taxon>Bacteria</taxon>
        <taxon>Bacillati</taxon>
        <taxon>Actinomycetota</taxon>
        <taxon>Actinomycetes</taxon>
        <taxon>Propionibacteriales</taxon>
        <taxon>Nocardioidaceae</taxon>
        <taxon>Aeromicrobium</taxon>
    </lineage>
</organism>
<comment type="function">
    <text evidence="11">Catalyzes the specific phosphorylation of the 3-hydroxyl group of shikimic acid using ATP as a cosubstrate.</text>
</comment>
<dbReference type="eggNOG" id="COG0703">
    <property type="taxonomic scope" value="Bacteria"/>
</dbReference>
<keyword evidence="6 11" id="KW-0547">Nucleotide-binding</keyword>
<dbReference type="GO" id="GO:0005829">
    <property type="term" value="C:cytosol"/>
    <property type="evidence" value="ECO:0007669"/>
    <property type="project" value="TreeGrafter"/>
</dbReference>
<comment type="pathway">
    <text evidence="1 11">Metabolic intermediate biosynthesis; chorismate biosynthesis; chorismate from D-erythrose 4-phosphate and phosphoenolpyruvate: step 5/7.</text>
</comment>
<feature type="binding site" evidence="11">
    <location>
        <position position="16"/>
    </location>
    <ligand>
        <name>Mg(2+)</name>
        <dbReference type="ChEBI" id="CHEBI:18420"/>
    </ligand>
</feature>
<evidence type="ECO:0000256" key="7">
    <source>
        <dbReference type="ARBA" id="ARBA00022777"/>
    </source>
</evidence>
<dbReference type="EC" id="2.7.1.71" evidence="3 11"/>
<keyword evidence="4 11" id="KW-0028">Amino-acid biosynthesis</keyword>
<comment type="caution">
    <text evidence="12">The sequence shown here is derived from an EMBL/GenBank/DDBJ whole genome shotgun (WGS) entry which is preliminary data.</text>
</comment>
<keyword evidence="7 11" id="KW-0418">Kinase</keyword>
<dbReference type="GO" id="GO:0005524">
    <property type="term" value="F:ATP binding"/>
    <property type="evidence" value="ECO:0007669"/>
    <property type="project" value="UniProtKB-UniRule"/>
</dbReference>
<dbReference type="HAMAP" id="MF_00109">
    <property type="entry name" value="Shikimate_kinase"/>
    <property type="match status" value="1"/>
</dbReference>
<comment type="subunit">
    <text evidence="11">Monomer.</text>
</comment>
<dbReference type="PANTHER" id="PTHR21087">
    <property type="entry name" value="SHIKIMATE KINASE"/>
    <property type="match status" value="1"/>
</dbReference>
<dbReference type="STRING" id="585531.HMPREF0063_10600"/>
<evidence type="ECO:0000256" key="1">
    <source>
        <dbReference type="ARBA" id="ARBA00004842"/>
    </source>
</evidence>
<dbReference type="PROSITE" id="PS01128">
    <property type="entry name" value="SHIKIMATE_KINASE"/>
    <property type="match status" value="1"/>
</dbReference>
<dbReference type="GO" id="GO:0009073">
    <property type="term" value="P:aromatic amino acid family biosynthetic process"/>
    <property type="evidence" value="ECO:0007669"/>
    <property type="project" value="UniProtKB-KW"/>
</dbReference>
<dbReference type="SUPFAM" id="SSF52540">
    <property type="entry name" value="P-loop containing nucleoside triphosphate hydrolases"/>
    <property type="match status" value="1"/>
</dbReference>
<feature type="binding site" evidence="11">
    <location>
        <position position="135"/>
    </location>
    <ligand>
        <name>substrate</name>
    </ligand>
</feature>
<gene>
    <name evidence="11 12" type="primary">aroK</name>
    <name evidence="12" type="ORF">HMPREF0063_10600</name>
</gene>